<evidence type="ECO:0000313" key="1">
    <source>
        <dbReference type="EMBL" id="KAH7862214.1"/>
    </source>
</evidence>
<accession>A0ACB7Z8P6</accession>
<protein>
    <submittedName>
        <fullName evidence="1">Uncharacterized protein</fullName>
    </submittedName>
</protein>
<gene>
    <name evidence="1" type="ORF">Vadar_001526</name>
</gene>
<dbReference type="Proteomes" id="UP000828048">
    <property type="component" value="Chromosome 12"/>
</dbReference>
<comment type="caution">
    <text evidence="1">The sequence shown here is derived from an EMBL/GenBank/DDBJ whole genome shotgun (WGS) entry which is preliminary data.</text>
</comment>
<keyword evidence="2" id="KW-1185">Reference proteome</keyword>
<name>A0ACB7Z8P6_9ERIC</name>
<sequence>MARTSRSLQSKLVWLRYYFKDTTFVTDIIHPELRGKMIKIFYSSIQPYVIYCSPIDIVSVQSVYVLALPQKGLESFVTSNINVAFILVILMVGGMVLSLVAFVVFISRAARREMCLCDTLIRQMEAAQHAERKSLNKSLAFASASHDIRTSLAGITGLIDMCCDQVAPSSNLETNLKQMEENTKDLLGILNSILDVSKIEAGKMQLEEEEFDLAQLLENVVNFYHPVGMKKGPLHCVPCLFFKKDEAENGQISMKQFKKIPIVWNSYSRWMIPGKEYRMRSKILVFENYVQVRETSTDHTQEGTGLGLGNVQSLVRLTSSEIGIVDKEIGEKGTCFRTSSLLHAKLTRPISMPEKTI</sequence>
<reference evidence="1 2" key="1">
    <citation type="journal article" date="2021" name="Hortic Res">
        <title>High-quality reference genome and annotation aids understanding of berry development for evergreen blueberry (Vaccinium darrowii).</title>
        <authorList>
            <person name="Yu J."/>
            <person name="Hulse-Kemp A.M."/>
            <person name="Babiker E."/>
            <person name="Staton M."/>
        </authorList>
    </citation>
    <scope>NUCLEOTIDE SEQUENCE [LARGE SCALE GENOMIC DNA]</scope>
    <source>
        <strain evidence="2">cv. NJ 8807/NJ 8810</strain>
        <tissue evidence="1">Young leaf</tissue>
    </source>
</reference>
<organism evidence="1 2">
    <name type="scientific">Vaccinium darrowii</name>
    <dbReference type="NCBI Taxonomy" id="229202"/>
    <lineage>
        <taxon>Eukaryota</taxon>
        <taxon>Viridiplantae</taxon>
        <taxon>Streptophyta</taxon>
        <taxon>Embryophyta</taxon>
        <taxon>Tracheophyta</taxon>
        <taxon>Spermatophyta</taxon>
        <taxon>Magnoliopsida</taxon>
        <taxon>eudicotyledons</taxon>
        <taxon>Gunneridae</taxon>
        <taxon>Pentapetalae</taxon>
        <taxon>asterids</taxon>
        <taxon>Ericales</taxon>
        <taxon>Ericaceae</taxon>
        <taxon>Vaccinioideae</taxon>
        <taxon>Vaccinieae</taxon>
        <taxon>Vaccinium</taxon>
    </lineage>
</organism>
<evidence type="ECO:0000313" key="2">
    <source>
        <dbReference type="Proteomes" id="UP000828048"/>
    </source>
</evidence>
<proteinExistence type="predicted"/>
<dbReference type="EMBL" id="CM037162">
    <property type="protein sequence ID" value="KAH7862214.1"/>
    <property type="molecule type" value="Genomic_DNA"/>
</dbReference>